<dbReference type="AlphaFoldDB" id="A0A6G7YLK2"/>
<accession>A0A6G7YLK2</accession>
<dbReference type="RefSeq" id="WP_166410014.1">
    <property type="nucleotide sequence ID" value="NZ_CP049869.1"/>
</dbReference>
<evidence type="ECO:0000313" key="2">
    <source>
        <dbReference type="Proteomes" id="UP000503222"/>
    </source>
</evidence>
<dbReference type="KEGG" id="spii:G7077_00465"/>
<keyword evidence="2" id="KW-1185">Reference proteome</keyword>
<gene>
    <name evidence="1" type="ORF">G7077_00465</name>
</gene>
<name>A0A6G7YLK2_9SPHN</name>
<proteinExistence type="predicted"/>
<dbReference type="Proteomes" id="UP000503222">
    <property type="component" value="Chromosome"/>
</dbReference>
<organism evidence="1 2">
    <name type="scientific">Sphingomonas piscis</name>
    <dbReference type="NCBI Taxonomy" id="2714943"/>
    <lineage>
        <taxon>Bacteria</taxon>
        <taxon>Pseudomonadati</taxon>
        <taxon>Pseudomonadota</taxon>
        <taxon>Alphaproteobacteria</taxon>
        <taxon>Sphingomonadales</taxon>
        <taxon>Sphingomonadaceae</taxon>
        <taxon>Sphingomonas</taxon>
    </lineage>
</organism>
<dbReference type="EMBL" id="CP049869">
    <property type="protein sequence ID" value="QIK77618.1"/>
    <property type="molecule type" value="Genomic_DNA"/>
</dbReference>
<protein>
    <submittedName>
        <fullName evidence="1">Uncharacterized protein</fullName>
    </submittedName>
</protein>
<reference evidence="1 2" key="1">
    <citation type="submission" date="2020-03" db="EMBL/GenBank/DDBJ databases">
        <title>Sphingomonas sp. nov., isolated from fish.</title>
        <authorList>
            <person name="Hyun D.-W."/>
            <person name="Bae J.-W."/>
        </authorList>
    </citation>
    <scope>NUCLEOTIDE SEQUENCE [LARGE SCALE GENOMIC DNA]</scope>
    <source>
        <strain evidence="1 2">HDW15B</strain>
    </source>
</reference>
<sequence length="79" mass="9217">MKYGIFLSDTLHEKLNGFVQFVWNAISDHELRREMREDGAPLRGEPSPAEDFRENADRMVKELSAQLRSCFRPAQHLID</sequence>
<evidence type="ECO:0000313" key="1">
    <source>
        <dbReference type="EMBL" id="QIK77618.1"/>
    </source>
</evidence>